<gene>
    <name evidence="9" type="primary">SPOSA6832_01761</name>
</gene>
<dbReference type="Pfam" id="PF08621">
    <property type="entry name" value="RPAP1_N"/>
    <property type="match status" value="1"/>
</dbReference>
<keyword evidence="10" id="KW-1185">Reference proteome</keyword>
<dbReference type="PANTHER" id="PTHR21483">
    <property type="entry name" value="RNA POLYMERASE II-ASSOCIATED PROTEIN 1"/>
    <property type="match status" value="1"/>
</dbReference>
<feature type="compositionally biased region" description="Low complexity" evidence="5">
    <location>
        <begin position="7"/>
        <end position="16"/>
    </location>
</feature>
<dbReference type="AlphaFoldDB" id="A0A0D6EKC0"/>
<evidence type="ECO:0000256" key="2">
    <source>
        <dbReference type="ARBA" id="ARBA00009953"/>
    </source>
</evidence>
<feature type="domain" description="RPAP1/MINIYO-like TPR repeats" evidence="8">
    <location>
        <begin position="391"/>
        <end position="614"/>
    </location>
</feature>
<dbReference type="OrthoDB" id="348201at2759"/>
<feature type="region of interest" description="Disordered" evidence="5">
    <location>
        <begin position="188"/>
        <end position="275"/>
    </location>
</feature>
<feature type="domain" description="RPAP1 C-terminal" evidence="6">
    <location>
        <begin position="285"/>
        <end position="344"/>
    </location>
</feature>
<dbReference type="Proteomes" id="UP000243876">
    <property type="component" value="Unassembled WGS sequence"/>
</dbReference>
<feature type="compositionally biased region" description="Low complexity" evidence="5">
    <location>
        <begin position="78"/>
        <end position="94"/>
    </location>
</feature>
<feature type="region of interest" description="Disordered" evidence="5">
    <location>
        <begin position="1"/>
        <end position="149"/>
    </location>
</feature>
<dbReference type="PANTHER" id="PTHR21483:SF18">
    <property type="entry name" value="RNA POLYMERASE II-ASSOCIATED PROTEIN 1"/>
    <property type="match status" value="1"/>
</dbReference>
<evidence type="ECO:0000256" key="5">
    <source>
        <dbReference type="SAM" id="MobiDB-lite"/>
    </source>
</evidence>
<dbReference type="Pfam" id="PF08620">
    <property type="entry name" value="RPAP1_C"/>
    <property type="match status" value="1"/>
</dbReference>
<evidence type="ECO:0000259" key="8">
    <source>
        <dbReference type="Pfam" id="PF25766"/>
    </source>
</evidence>
<evidence type="ECO:0000256" key="3">
    <source>
        <dbReference type="ARBA" id="ARBA00023163"/>
    </source>
</evidence>
<feature type="compositionally biased region" description="Basic and acidic residues" evidence="5">
    <location>
        <begin position="188"/>
        <end position="197"/>
    </location>
</feature>
<protein>
    <submittedName>
        <fullName evidence="9">SPOSA6832_01761-mRNA-1:cds</fullName>
    </submittedName>
</protein>
<dbReference type="EMBL" id="CENE01000005">
    <property type="protein sequence ID" value="CEQ40158.1"/>
    <property type="molecule type" value="Genomic_DNA"/>
</dbReference>
<feature type="non-terminal residue" evidence="9">
    <location>
        <position position="1"/>
    </location>
</feature>
<dbReference type="InterPro" id="IPR057989">
    <property type="entry name" value="TPR_RPAP1/MINIYO-like"/>
</dbReference>
<dbReference type="InterPro" id="IPR013930">
    <property type="entry name" value="RPAP1_N"/>
</dbReference>
<dbReference type="Pfam" id="PF25766">
    <property type="entry name" value="TPR_RPAP1"/>
    <property type="match status" value="1"/>
</dbReference>
<name>A0A0D6EKC0_SPOSA</name>
<dbReference type="GO" id="GO:0006366">
    <property type="term" value="P:transcription by RNA polymerase II"/>
    <property type="evidence" value="ECO:0007669"/>
    <property type="project" value="InterPro"/>
</dbReference>
<comment type="subcellular location">
    <subcellularLocation>
        <location evidence="1">Nucleus</location>
    </subcellularLocation>
</comment>
<dbReference type="InterPro" id="IPR039913">
    <property type="entry name" value="RPAP1/Rba50"/>
</dbReference>
<evidence type="ECO:0000259" key="6">
    <source>
        <dbReference type="Pfam" id="PF08620"/>
    </source>
</evidence>
<evidence type="ECO:0000256" key="4">
    <source>
        <dbReference type="ARBA" id="ARBA00023242"/>
    </source>
</evidence>
<feature type="compositionally biased region" description="Low complexity" evidence="5">
    <location>
        <begin position="121"/>
        <end position="140"/>
    </location>
</feature>
<reference evidence="10" key="1">
    <citation type="submission" date="2015-02" db="EMBL/GenBank/DDBJ databases">
        <authorList>
            <person name="Gon?alves P."/>
        </authorList>
    </citation>
    <scope>NUCLEOTIDE SEQUENCE [LARGE SCALE GENOMIC DNA]</scope>
</reference>
<feature type="compositionally biased region" description="Pro residues" evidence="5">
    <location>
        <begin position="213"/>
        <end position="227"/>
    </location>
</feature>
<dbReference type="InterPro" id="IPR013929">
    <property type="entry name" value="RPAP1_C"/>
</dbReference>
<sequence>PIPVIPPSTLGASSSPATPPAKPKSRFALQREKEAADRAAAGSGTQRFELDLDGDGGALPRASPRPSLVKDILERPVSRTAPPRAPTAPGLARPSPLHAPSTGFPTSGRGVFSRKSSQLTSSPAFVEPASSESASPLAPDESVDGLLASVSQENEGVLRGMSEAQILEEQRQIREEMGLSDGILKMLQERANKREGGLKTLSSTRAKAAPAPRTRPAPAAAPAPPQSRQPEPADDDDDDGSPEYIRRHFFPNEPENPALNWMKPRPHEPRADTPTEASQLAILSFNLQGALLAEAAALHAAPLLAADHHVSSSSAFTIPSLLSLTASSVPSQRSTAFTVLHRILVHPSNHSKVIGEKEWAPDWPLCALDELLRSGISPVFLKLPAGWDASELQLVKTTLSLMRLAVEASTVGRLKAPALVYDLIKVFMLEKDNGGTATASMSAQADLFRNEAVQHSIGALLAPLSIGCQPAKQVLCSDTRRTSETLEGISSLVSSAPFYQLYTDLVGLYDSISLSDRLFGLVLVPPLAMAYPVDYRRLLWTDYAHVLRTLRFDVGEAISDATGEGALAAYLAPAESNETMLKAYADALASGTVTVEQSPFFALVAVHHVSQALFGEGDGVDDKVKARLAKVLVGQADREALRNVVGYEQSGRGEVIKCLPACYAGTEEGRKKRVEKLQALVGEEGRARLAPLL</sequence>
<evidence type="ECO:0000313" key="9">
    <source>
        <dbReference type="EMBL" id="CEQ40158.1"/>
    </source>
</evidence>
<evidence type="ECO:0000256" key="1">
    <source>
        <dbReference type="ARBA" id="ARBA00004123"/>
    </source>
</evidence>
<feature type="non-terminal residue" evidence="9">
    <location>
        <position position="693"/>
    </location>
</feature>
<evidence type="ECO:0000313" key="10">
    <source>
        <dbReference type="Proteomes" id="UP000243876"/>
    </source>
</evidence>
<feature type="domain" description="RPAP1 N-terminal" evidence="7">
    <location>
        <begin position="149"/>
        <end position="195"/>
    </location>
</feature>
<evidence type="ECO:0000259" key="7">
    <source>
        <dbReference type="Pfam" id="PF08621"/>
    </source>
</evidence>
<proteinExistence type="inferred from homology"/>
<feature type="compositionally biased region" description="Acidic residues" evidence="5">
    <location>
        <begin position="232"/>
        <end position="241"/>
    </location>
</feature>
<keyword evidence="4" id="KW-0539">Nucleus</keyword>
<comment type="similarity">
    <text evidence="2">Belongs to the RPAP1 family.</text>
</comment>
<accession>A0A0D6EKC0</accession>
<organism evidence="9 10">
    <name type="scientific">Sporidiobolus salmonicolor</name>
    <name type="common">Yeast-like fungus</name>
    <name type="synonym">Sporobolomyces salmonicolor</name>
    <dbReference type="NCBI Taxonomy" id="5005"/>
    <lineage>
        <taxon>Eukaryota</taxon>
        <taxon>Fungi</taxon>
        <taxon>Dikarya</taxon>
        <taxon>Basidiomycota</taxon>
        <taxon>Pucciniomycotina</taxon>
        <taxon>Microbotryomycetes</taxon>
        <taxon>Sporidiobolales</taxon>
        <taxon>Sporidiobolaceae</taxon>
        <taxon>Sporobolomyces</taxon>
    </lineage>
</organism>
<keyword evidence="3" id="KW-0804">Transcription</keyword>